<comment type="caution">
    <text evidence="2">The sequence shown here is derived from an EMBL/GenBank/DDBJ whole genome shotgun (WGS) entry which is preliminary data.</text>
</comment>
<feature type="region of interest" description="Disordered" evidence="1">
    <location>
        <begin position="23"/>
        <end position="62"/>
    </location>
</feature>
<keyword evidence="3" id="KW-1185">Reference proteome</keyword>
<protein>
    <submittedName>
        <fullName evidence="2">Uncharacterized protein</fullName>
    </submittedName>
</protein>
<dbReference type="Proteomes" id="UP000662111">
    <property type="component" value="Unassembled WGS sequence"/>
</dbReference>
<name>A0ABQ2FBD0_9MICO</name>
<feature type="compositionally biased region" description="Low complexity" evidence="1">
    <location>
        <begin position="123"/>
        <end position="140"/>
    </location>
</feature>
<dbReference type="EMBL" id="BMLB01000004">
    <property type="protein sequence ID" value="GGK71079.1"/>
    <property type="molecule type" value="Genomic_DNA"/>
</dbReference>
<sequence length="155" mass="16294">MSRPGGSVTGLWRDQSVVLHAASGPVAEASPQRLTSVRRPPRRLRKNITGPPACGRAPYKRDPGDRAPLLGATCGPVCRGVDVTRITPWEDSGRASGPRVTREKAVAGRAARSGPSPHLRTWPASDASSEAKSASTTPASHPARHAAWLAAQTRA</sequence>
<accession>A0ABQ2FBD0</accession>
<organism evidence="2 3">
    <name type="scientific">Ornithinimicrobium pekingense</name>
    <dbReference type="NCBI Taxonomy" id="384677"/>
    <lineage>
        <taxon>Bacteria</taxon>
        <taxon>Bacillati</taxon>
        <taxon>Actinomycetota</taxon>
        <taxon>Actinomycetes</taxon>
        <taxon>Micrococcales</taxon>
        <taxon>Ornithinimicrobiaceae</taxon>
        <taxon>Ornithinimicrobium</taxon>
    </lineage>
</organism>
<gene>
    <name evidence="2" type="ORF">GCM10011509_19380</name>
</gene>
<feature type="region of interest" description="Disordered" evidence="1">
    <location>
        <begin position="88"/>
        <end position="155"/>
    </location>
</feature>
<evidence type="ECO:0000313" key="3">
    <source>
        <dbReference type="Proteomes" id="UP000662111"/>
    </source>
</evidence>
<evidence type="ECO:0000313" key="2">
    <source>
        <dbReference type="EMBL" id="GGK71079.1"/>
    </source>
</evidence>
<evidence type="ECO:0000256" key="1">
    <source>
        <dbReference type="SAM" id="MobiDB-lite"/>
    </source>
</evidence>
<proteinExistence type="predicted"/>
<reference evidence="3" key="1">
    <citation type="journal article" date="2019" name="Int. J. Syst. Evol. Microbiol.">
        <title>The Global Catalogue of Microorganisms (GCM) 10K type strain sequencing project: providing services to taxonomists for standard genome sequencing and annotation.</title>
        <authorList>
            <consortium name="The Broad Institute Genomics Platform"/>
            <consortium name="The Broad Institute Genome Sequencing Center for Infectious Disease"/>
            <person name="Wu L."/>
            <person name="Ma J."/>
        </authorList>
    </citation>
    <scope>NUCLEOTIDE SEQUENCE [LARGE SCALE GENOMIC DNA]</scope>
    <source>
        <strain evidence="3">CGMCC 1.5362</strain>
    </source>
</reference>